<comment type="caution">
    <text evidence="8">The sequence shown here is derived from an EMBL/GenBank/DDBJ whole genome shotgun (WGS) entry which is preliminary data.</text>
</comment>
<dbReference type="EC" id="3.2.1.51" evidence="3"/>
<dbReference type="InterPro" id="IPR016286">
    <property type="entry name" value="FUC_metazoa-typ"/>
</dbReference>
<reference evidence="8 9" key="1">
    <citation type="submission" date="2021-03" db="EMBL/GenBank/DDBJ databases">
        <title>Whole genome shotgun sequence of Actinoplanes toevensis NBRC 105298.</title>
        <authorList>
            <person name="Komaki H."/>
            <person name="Tamura T."/>
        </authorList>
    </citation>
    <scope>NUCLEOTIDE SEQUENCE [LARGE SCALE GENOMIC DNA]</scope>
    <source>
        <strain evidence="8 9">NBRC 105298</strain>
    </source>
</reference>
<keyword evidence="6" id="KW-0326">Glycosidase</keyword>
<evidence type="ECO:0000256" key="3">
    <source>
        <dbReference type="ARBA" id="ARBA00012662"/>
    </source>
</evidence>
<dbReference type="GO" id="GO:0004560">
    <property type="term" value="F:alpha-L-fucosidase activity"/>
    <property type="evidence" value="ECO:0007669"/>
    <property type="project" value="InterPro"/>
</dbReference>
<dbReference type="Gene3D" id="3.20.20.80">
    <property type="entry name" value="Glycosidases"/>
    <property type="match status" value="1"/>
</dbReference>
<comment type="function">
    <text evidence="1">Alpha-L-fucosidase is responsible for hydrolyzing the alpha-1,6-linked fucose joined to the reducing-end N-acetylglucosamine of the carbohydrate moieties of glycoproteins.</text>
</comment>
<evidence type="ECO:0000313" key="9">
    <source>
        <dbReference type="Proteomes" id="UP000677082"/>
    </source>
</evidence>
<dbReference type="Gene3D" id="2.60.40.1180">
    <property type="entry name" value="Golgi alpha-mannosidase II"/>
    <property type="match status" value="1"/>
</dbReference>
<dbReference type="InterPro" id="IPR013780">
    <property type="entry name" value="Glyco_hydro_b"/>
</dbReference>
<evidence type="ECO:0000256" key="5">
    <source>
        <dbReference type="ARBA" id="ARBA00022801"/>
    </source>
</evidence>
<organism evidence="8 9">
    <name type="scientific">Paractinoplanes toevensis</name>
    <dbReference type="NCBI Taxonomy" id="571911"/>
    <lineage>
        <taxon>Bacteria</taxon>
        <taxon>Bacillati</taxon>
        <taxon>Actinomycetota</taxon>
        <taxon>Actinomycetes</taxon>
        <taxon>Micromonosporales</taxon>
        <taxon>Micromonosporaceae</taxon>
        <taxon>Paractinoplanes</taxon>
    </lineage>
</organism>
<dbReference type="InterPro" id="IPR057739">
    <property type="entry name" value="Glyco_hydro_29_N"/>
</dbReference>
<accession>A0A919W142</accession>
<dbReference type="PANTHER" id="PTHR10030">
    <property type="entry name" value="ALPHA-L-FUCOSIDASE"/>
    <property type="match status" value="1"/>
</dbReference>
<dbReference type="EMBL" id="BOQN01000022">
    <property type="protein sequence ID" value="GIM89974.1"/>
    <property type="molecule type" value="Genomic_DNA"/>
</dbReference>
<sequence length="439" mass="49430">MLRTDYDNAMVSHPYAEDYANAMKDPASPTGRHHAEHYGTKPYEQFGKQFEAGLESWDAAAWAKTFHDAGARYVVMVAKYADGYSLWPTEVVNPHRSNWHSRRDLVGELAAAVRKQGMKFGVYYSGGVDWTFQRKIVRTLGDYAYLPYGDDYANYAPAQVRELIQRYQPDLLWNDIMWPTGQKRLSALMADYYNTVPDGVLNDRWTTTSFWHRAMGLKPMRWTFDTFMKQAIKSRPELTTSNITQPSVPHSDFTTPEYTQYPTIQRKKWEMVRGIGNSFGYNREETDADYASLEQQLLPDFITAVAKNGNLLLNVGPSGGEGVLVPEQLNRLRGIGEWLRTSHDAIYDTRPWRQAAATTTTGLPAAFTHKDDTLYMTFIGRPTGSRLVVEDLTLRGTATTLADGSTVRMAPEGRDTAFIFASALDGAFSPVVRVPGVGP</sequence>
<proteinExistence type="inferred from homology"/>
<evidence type="ECO:0000256" key="1">
    <source>
        <dbReference type="ARBA" id="ARBA00004071"/>
    </source>
</evidence>
<feature type="domain" description="Glycoside hydrolase family 29 N-terminal" evidence="7">
    <location>
        <begin position="15"/>
        <end position="341"/>
    </location>
</feature>
<dbReference type="PIRSF" id="PIRSF001092">
    <property type="entry name" value="Alpha-L-fucosidase"/>
    <property type="match status" value="1"/>
</dbReference>
<dbReference type="SUPFAM" id="SSF51011">
    <property type="entry name" value="Glycosyl hydrolase domain"/>
    <property type="match status" value="1"/>
</dbReference>
<keyword evidence="5" id="KW-0378">Hydrolase</keyword>
<dbReference type="PRINTS" id="PR00741">
    <property type="entry name" value="GLHYDRLASE29"/>
</dbReference>
<evidence type="ECO:0000256" key="6">
    <source>
        <dbReference type="ARBA" id="ARBA00023295"/>
    </source>
</evidence>
<keyword evidence="9" id="KW-1185">Reference proteome</keyword>
<dbReference type="InterPro" id="IPR017853">
    <property type="entry name" value="GH"/>
</dbReference>
<dbReference type="InterPro" id="IPR000933">
    <property type="entry name" value="Glyco_hydro_29"/>
</dbReference>
<dbReference type="SMART" id="SM00812">
    <property type="entry name" value="Alpha_L_fucos"/>
    <property type="match status" value="1"/>
</dbReference>
<dbReference type="GO" id="GO:0005764">
    <property type="term" value="C:lysosome"/>
    <property type="evidence" value="ECO:0007669"/>
    <property type="project" value="TreeGrafter"/>
</dbReference>
<name>A0A919W142_9ACTN</name>
<dbReference type="Pfam" id="PF01120">
    <property type="entry name" value="Alpha_L_fucos"/>
    <property type="match status" value="1"/>
</dbReference>
<evidence type="ECO:0000259" key="7">
    <source>
        <dbReference type="Pfam" id="PF01120"/>
    </source>
</evidence>
<protein>
    <recommendedName>
        <fullName evidence="3">alpha-L-fucosidase</fullName>
        <ecNumber evidence="3">3.2.1.51</ecNumber>
    </recommendedName>
</protein>
<dbReference type="GO" id="GO:0016139">
    <property type="term" value="P:glycoside catabolic process"/>
    <property type="evidence" value="ECO:0007669"/>
    <property type="project" value="TreeGrafter"/>
</dbReference>
<comment type="similarity">
    <text evidence="2">Belongs to the glycosyl hydrolase 29 family.</text>
</comment>
<dbReference type="AlphaFoldDB" id="A0A919W142"/>
<dbReference type="PANTHER" id="PTHR10030:SF37">
    <property type="entry name" value="ALPHA-L-FUCOSIDASE-RELATED"/>
    <property type="match status" value="1"/>
</dbReference>
<dbReference type="SUPFAM" id="SSF51445">
    <property type="entry name" value="(Trans)glycosidases"/>
    <property type="match status" value="1"/>
</dbReference>
<gene>
    <name evidence="8" type="ORF">Ato02nite_017670</name>
</gene>
<evidence type="ECO:0000313" key="8">
    <source>
        <dbReference type="EMBL" id="GIM89974.1"/>
    </source>
</evidence>
<dbReference type="GO" id="GO:0006004">
    <property type="term" value="P:fucose metabolic process"/>
    <property type="evidence" value="ECO:0007669"/>
    <property type="project" value="InterPro"/>
</dbReference>
<dbReference type="RefSeq" id="WP_213005931.1">
    <property type="nucleotide sequence ID" value="NZ_BOQN01000022.1"/>
</dbReference>
<dbReference type="Proteomes" id="UP000677082">
    <property type="component" value="Unassembled WGS sequence"/>
</dbReference>
<evidence type="ECO:0000256" key="4">
    <source>
        <dbReference type="ARBA" id="ARBA00022729"/>
    </source>
</evidence>
<keyword evidence="4" id="KW-0732">Signal</keyword>
<evidence type="ECO:0000256" key="2">
    <source>
        <dbReference type="ARBA" id="ARBA00007951"/>
    </source>
</evidence>